<evidence type="ECO:0000256" key="8">
    <source>
        <dbReference type="ARBA" id="ARBA00022679"/>
    </source>
</evidence>
<dbReference type="GO" id="GO:0005634">
    <property type="term" value="C:nucleus"/>
    <property type="evidence" value="ECO:0007669"/>
    <property type="project" value="UniProtKB-SubCell"/>
</dbReference>
<proteinExistence type="inferred from homology"/>
<dbReference type="FunFam" id="3.30.40.10:FF:000055">
    <property type="entry name" value="Ubiquitin conjugation factor e4 a"/>
    <property type="match status" value="1"/>
</dbReference>
<dbReference type="InterPro" id="IPR013083">
    <property type="entry name" value="Znf_RING/FYVE/PHD"/>
</dbReference>
<keyword evidence="12" id="KW-0862">Zinc</keyword>
<protein>
    <recommendedName>
        <fullName evidence="6">RING-type E3 ubiquitin transferase</fullName>
        <ecNumber evidence="6">2.3.2.27</ecNumber>
    </recommendedName>
</protein>
<dbReference type="InterPro" id="IPR043145">
    <property type="entry name" value="Znf_ZZ_sf"/>
</dbReference>
<sequence length="1322" mass="149602">MNIDPEVVSLWKSLDRRMIEKLDAMHATDLWDSLVPLYKQAISEESSSAKRDVVELVVFMRTLVVEPAILNEESEKKDLFVQSAKDFYGSFVKHIQGRECGKRLVQDLFCAYATLIPNCPQAYKRDPTEFVEALARLLLDTPFSQKTPFLLHSAFFDRTVAAHELYADFCMLAPRLAFRMAEICPLLPKEYTNGIALEETPFLPHFFSYLTVPTPFWLENRLQFFPNTLSEEDAAELLRLQGPAMSRVHAAQCAILRCFLTASYESRDYVLSLLALLVNANRSRRANPFGSVSSDGLMMNLTLCLLELLAPALEHMPRERLAKKFVCYVLSDLARVDFVQANMPKDAAERDYMLNVMNWCRPTNVLARSMDDTRWWEAIRSSPQELGRMIDAGLECKPKSSFCSFLRSLAALSDGACLSPRILAAKSFYDYSYNYFITGKRATPLLPARRAALLCTGCKTPISAAPYYRCVCCDAYVLCAHCYAAEKERVVAAFRYPFAPEVIRLFRHPEATGQQDAQHNALTHVFTEVRTLAAAVADPRVFYPCASFTPLCPAPYEAIKERLEEAHKDQPAAFVAAYTAAVAALPLGPDDNYLFYTRGDRALLERYADTLCLCSRPCGLACRLHGPLARQVFGREPCALEEGFVQHTQCYQCKSSPVVGTVFRCLHCSLELCRRCYLREMAIGAGLPSHQCNHVFILEEHPLNPRFFYQHNRNDMRTIQYAVELLPNDLAMSGVVLDQFVADRAEARLNEGNLATELLALGVQLMQSNLTGLFQEYQVLVDFSALALHRALRDLQFGVGGMALHYLRFSEQLAYTLLCLVTLYTPSNYPLREEWRLHGVTYDMQFSMMAGAPSRDCASKLRHLVVLDVLPSPLFTVLASSFLEVVYLLFLWLVQSSDVATVREHVFAGRLDYTLLLLLLCLDSNVVANISTRFDVLDALYYLCTVSKEKDDVVFLFQFPVVRHFLLIFVQQALIDSSGFKDQQRAYTTQLHANKIMIILLRSRTCGNEGFDECQQLLEGLGVSANITALYIEDMIRQASNTQDMLNEVYGRIVAKAEPAATVQSLKATGQTLLENIKTVVNLFVRMIGCASTLRLLMSPYLMKRVTRFILLVLTSIAKPMYRDHTDQAYRLIRMNFAQWLRVIVDQIILLVTNAPAVDASNGEELPSPAVALDPSTQYRNSILISFVEDDGFFDLVAFEWALDYCKAHTVLSDKRIDQFERIVRLLRSYCAHFERLNAILDGCPPEFYDSIMATVMQDPVVLPSNNRCDRSTVLRQLSVNPIDPFTKMPLSMDMVKPDDELKARIHAYMQQKLNELQNPAA</sequence>
<dbReference type="InterPro" id="IPR019474">
    <property type="entry name" value="Ub_conjug_fac_E4_core"/>
</dbReference>
<comment type="catalytic activity">
    <reaction evidence="1">
        <text>S-ubiquitinyl-[E2 ubiquitin-conjugating enzyme]-L-cysteine + [acceptor protein]-L-lysine = [E2 ubiquitin-conjugating enzyme]-L-cysteine + N(6)-ubiquitinyl-[acceptor protein]-L-lysine.</text>
        <dbReference type="EC" id="2.3.2.27"/>
    </reaction>
</comment>
<name>A0A196S8C1_BLAHN</name>
<evidence type="ECO:0000256" key="9">
    <source>
        <dbReference type="ARBA" id="ARBA00022723"/>
    </source>
</evidence>
<dbReference type="GO" id="GO:0006511">
    <property type="term" value="P:ubiquitin-dependent protein catabolic process"/>
    <property type="evidence" value="ECO:0007669"/>
    <property type="project" value="InterPro"/>
</dbReference>
<dbReference type="SUPFAM" id="SSF57850">
    <property type="entry name" value="RING/U-box"/>
    <property type="match status" value="3"/>
</dbReference>
<evidence type="ECO:0000256" key="1">
    <source>
        <dbReference type="ARBA" id="ARBA00000900"/>
    </source>
</evidence>
<dbReference type="GO" id="GO:0005737">
    <property type="term" value="C:cytoplasm"/>
    <property type="evidence" value="ECO:0007669"/>
    <property type="project" value="UniProtKB-SubCell"/>
</dbReference>
<evidence type="ECO:0000256" key="12">
    <source>
        <dbReference type="ARBA" id="ARBA00022833"/>
    </source>
</evidence>
<comment type="subcellular location">
    <subcellularLocation>
        <location evidence="3">Cytoplasm</location>
    </subcellularLocation>
    <subcellularLocation>
        <location evidence="2">Nucleus</location>
    </subcellularLocation>
</comment>
<dbReference type="PROSITE" id="PS51698">
    <property type="entry name" value="U_BOX"/>
    <property type="match status" value="1"/>
</dbReference>
<dbReference type="PANTHER" id="PTHR13931:SF2">
    <property type="entry name" value="UBIQUITIN CONJUGATION FACTOR E4 B"/>
    <property type="match status" value="1"/>
</dbReference>
<dbReference type="Gene3D" id="3.30.40.10">
    <property type="entry name" value="Zinc/RING finger domain, C3HC4 (zinc finger)"/>
    <property type="match status" value="1"/>
</dbReference>
<keyword evidence="11" id="KW-0833">Ubl conjugation pathway</keyword>
<dbReference type="SMART" id="SM00504">
    <property type="entry name" value="Ubox"/>
    <property type="match status" value="1"/>
</dbReference>
<keyword evidence="16" id="KW-1185">Reference proteome</keyword>
<evidence type="ECO:0000256" key="7">
    <source>
        <dbReference type="ARBA" id="ARBA00022490"/>
    </source>
</evidence>
<keyword evidence="10" id="KW-0863">Zinc-finger</keyword>
<dbReference type="OrthoDB" id="20295at2759"/>
<evidence type="ECO:0000256" key="5">
    <source>
        <dbReference type="ARBA" id="ARBA00007434"/>
    </source>
</evidence>
<dbReference type="GO" id="GO:0008270">
    <property type="term" value="F:zinc ion binding"/>
    <property type="evidence" value="ECO:0007669"/>
    <property type="project" value="UniProtKB-KW"/>
</dbReference>
<evidence type="ECO:0000313" key="15">
    <source>
        <dbReference type="EMBL" id="OAO13295.1"/>
    </source>
</evidence>
<dbReference type="InterPro" id="IPR003613">
    <property type="entry name" value="Ubox_domain"/>
</dbReference>
<gene>
    <name evidence="15" type="ORF">AV274_4970</name>
</gene>
<evidence type="ECO:0000256" key="3">
    <source>
        <dbReference type="ARBA" id="ARBA00004496"/>
    </source>
</evidence>
<keyword evidence="8" id="KW-0808">Transferase</keyword>
<feature type="domain" description="U-box" evidence="14">
    <location>
        <begin position="1243"/>
        <end position="1316"/>
    </location>
</feature>
<dbReference type="GO" id="GO:0034450">
    <property type="term" value="F:ubiquitin-ubiquitin ligase activity"/>
    <property type="evidence" value="ECO:0007669"/>
    <property type="project" value="InterPro"/>
</dbReference>
<dbReference type="GO" id="GO:0000151">
    <property type="term" value="C:ubiquitin ligase complex"/>
    <property type="evidence" value="ECO:0007669"/>
    <property type="project" value="InterPro"/>
</dbReference>
<dbReference type="UniPathway" id="UPA00143"/>
<evidence type="ECO:0000256" key="11">
    <source>
        <dbReference type="ARBA" id="ARBA00022786"/>
    </source>
</evidence>
<comment type="caution">
    <text evidence="15">The sequence shown here is derived from an EMBL/GenBank/DDBJ whole genome shotgun (WGS) entry which is preliminary data.</text>
</comment>
<evidence type="ECO:0000256" key="4">
    <source>
        <dbReference type="ARBA" id="ARBA00004906"/>
    </source>
</evidence>
<evidence type="ECO:0000256" key="13">
    <source>
        <dbReference type="ARBA" id="ARBA00023242"/>
    </source>
</evidence>
<dbReference type="Gene3D" id="3.30.60.90">
    <property type="match status" value="1"/>
</dbReference>
<reference evidence="15 16" key="1">
    <citation type="submission" date="2016-05" db="EMBL/GenBank/DDBJ databases">
        <title>Nuclear genome of Blastocystis sp. subtype 1 NandII.</title>
        <authorList>
            <person name="Gentekaki E."/>
            <person name="Curtis B."/>
            <person name="Stairs C."/>
            <person name="Eme L."/>
            <person name="Herman E."/>
            <person name="Klimes V."/>
            <person name="Arias M.C."/>
            <person name="Elias M."/>
            <person name="Hilliou F."/>
            <person name="Klute M."/>
            <person name="Malik S.-B."/>
            <person name="Pightling A."/>
            <person name="Rachubinski R."/>
            <person name="Salas D."/>
            <person name="Schlacht A."/>
            <person name="Suga H."/>
            <person name="Archibald J."/>
            <person name="Ball S.G."/>
            <person name="Clark G."/>
            <person name="Dacks J."/>
            <person name="Van Der Giezen M."/>
            <person name="Tsaousis A."/>
            <person name="Roger A."/>
        </authorList>
    </citation>
    <scope>NUCLEOTIDE SEQUENCE [LARGE SCALE GENOMIC DNA]</scope>
    <source>
        <strain evidence="16">ATCC 50177 / NandII</strain>
    </source>
</reference>
<keyword evidence="7" id="KW-0963">Cytoplasm</keyword>
<organism evidence="15 16">
    <name type="scientific">Blastocystis sp. subtype 1 (strain ATCC 50177 / NandII)</name>
    <dbReference type="NCBI Taxonomy" id="478820"/>
    <lineage>
        <taxon>Eukaryota</taxon>
        <taxon>Sar</taxon>
        <taxon>Stramenopiles</taxon>
        <taxon>Bigyra</taxon>
        <taxon>Opalozoa</taxon>
        <taxon>Opalinata</taxon>
        <taxon>Blastocystidae</taxon>
        <taxon>Blastocystis</taxon>
    </lineage>
</organism>
<dbReference type="PANTHER" id="PTHR13931">
    <property type="entry name" value="UBIQUITINATION FACTOR E4"/>
    <property type="match status" value="1"/>
</dbReference>
<dbReference type="STRING" id="478820.A0A196S8C1"/>
<accession>A0A196S8C1</accession>
<dbReference type="GO" id="GO:0036503">
    <property type="term" value="P:ERAD pathway"/>
    <property type="evidence" value="ECO:0007669"/>
    <property type="project" value="InterPro"/>
</dbReference>
<evidence type="ECO:0000256" key="6">
    <source>
        <dbReference type="ARBA" id="ARBA00012483"/>
    </source>
</evidence>
<dbReference type="EMBL" id="LXWW01000421">
    <property type="protein sequence ID" value="OAO13295.1"/>
    <property type="molecule type" value="Genomic_DNA"/>
</dbReference>
<dbReference type="Pfam" id="PF04564">
    <property type="entry name" value="U-box"/>
    <property type="match status" value="1"/>
</dbReference>
<evidence type="ECO:0000256" key="10">
    <source>
        <dbReference type="ARBA" id="ARBA00022771"/>
    </source>
</evidence>
<evidence type="ECO:0000313" key="16">
    <source>
        <dbReference type="Proteomes" id="UP000078348"/>
    </source>
</evidence>
<comment type="similarity">
    <text evidence="5">Belongs to the ubiquitin conjugation factor E4 family.</text>
</comment>
<dbReference type="Pfam" id="PF10408">
    <property type="entry name" value="Ufd2P_core"/>
    <property type="match status" value="1"/>
</dbReference>
<keyword evidence="9" id="KW-0479">Metal-binding</keyword>
<evidence type="ECO:0000259" key="14">
    <source>
        <dbReference type="PROSITE" id="PS51698"/>
    </source>
</evidence>
<evidence type="ECO:0000256" key="2">
    <source>
        <dbReference type="ARBA" id="ARBA00004123"/>
    </source>
</evidence>
<dbReference type="Proteomes" id="UP000078348">
    <property type="component" value="Unassembled WGS sequence"/>
</dbReference>
<keyword evidence="13" id="KW-0539">Nucleus</keyword>
<dbReference type="EC" id="2.3.2.27" evidence="6"/>
<dbReference type="GO" id="GO:0000209">
    <property type="term" value="P:protein polyubiquitination"/>
    <property type="evidence" value="ECO:0007669"/>
    <property type="project" value="TreeGrafter"/>
</dbReference>
<comment type="pathway">
    <text evidence="4">Protein modification; protein ubiquitination.</text>
</comment>
<dbReference type="InterPro" id="IPR045132">
    <property type="entry name" value="UBE4"/>
</dbReference>